<proteinExistence type="predicted"/>
<dbReference type="Proteomes" id="UP000254794">
    <property type="component" value="Unassembled WGS sequence"/>
</dbReference>
<dbReference type="RefSeq" id="WP_115330102.1">
    <property type="nucleotide sequence ID" value="NZ_CAAAHP010000004.1"/>
</dbReference>
<sequence length="423" mass="48195">MIKGLLLYLAVTSASFAMPSLDFFQQKVANTYNLMGLITSIFNPTVQTNIQNDPFNDIKAMLENKDYLLSDAVINKVLTTLKCATTYNVEHNNVLAIIDYSLPSSEKRLWVFDLNQKKLLFHTYVSHGINSGTLLSNYFSNKYNSKASSIGVYETDKAYRGREGLSLQLTGLDQSFNDNAAGRAIVIHPGWYVEEDFIKKYGRAGRSWGCPALPEHLSEAIINTIKDKALLVIYYPNDKWFAKSKFLNCDNHSTIAADAQLFPELKPDEDSIPKEEILFADLNKNNKREENEPILAITADNYERLFQIKVPLSRMLRRQINNTEYVALNGSEFKTLIATNNILLNTNKDDLNAVYFVIPEVKMNRGYYQTQMKIILLGKAKDVRLNSTSLIENGDTKVYNIYFDTQSFISLKSTKQFIRWLGL</sequence>
<dbReference type="Pfam" id="PF13645">
    <property type="entry name" value="YkuD_2"/>
    <property type="match status" value="1"/>
</dbReference>
<gene>
    <name evidence="2" type="ORF">NCTC13316_00460</name>
</gene>
<feature type="chain" id="PRO_5016672642" description="Murein L,D-transpeptidase catalytic domain family protein" evidence="1">
    <location>
        <begin position="18"/>
        <end position="423"/>
    </location>
</feature>
<evidence type="ECO:0000313" key="3">
    <source>
        <dbReference type="Proteomes" id="UP000254794"/>
    </source>
</evidence>
<organism evidence="2 3">
    <name type="scientific">Legionella busanensis</name>
    <dbReference type="NCBI Taxonomy" id="190655"/>
    <lineage>
        <taxon>Bacteria</taxon>
        <taxon>Pseudomonadati</taxon>
        <taxon>Pseudomonadota</taxon>
        <taxon>Gammaproteobacteria</taxon>
        <taxon>Legionellales</taxon>
        <taxon>Legionellaceae</taxon>
        <taxon>Legionella</taxon>
    </lineage>
</organism>
<keyword evidence="3" id="KW-1185">Reference proteome</keyword>
<dbReference type="InterPro" id="IPR032676">
    <property type="entry name" value="YkuD_2"/>
</dbReference>
<evidence type="ECO:0000313" key="2">
    <source>
        <dbReference type="EMBL" id="STX50379.1"/>
    </source>
</evidence>
<reference evidence="2 3" key="1">
    <citation type="submission" date="2018-06" db="EMBL/GenBank/DDBJ databases">
        <authorList>
            <consortium name="Pathogen Informatics"/>
            <person name="Doyle S."/>
        </authorList>
    </citation>
    <scope>NUCLEOTIDE SEQUENCE [LARGE SCALE GENOMIC DNA]</scope>
    <source>
        <strain evidence="2 3">NCTC13316</strain>
    </source>
</reference>
<accession>A0A378JJI7</accession>
<protein>
    <recommendedName>
        <fullName evidence="4">Murein L,D-transpeptidase catalytic domain family protein</fullName>
    </recommendedName>
</protein>
<feature type="signal peptide" evidence="1">
    <location>
        <begin position="1"/>
        <end position="17"/>
    </location>
</feature>
<dbReference type="PANTHER" id="PTHR38477">
    <property type="entry name" value="HYPOTHETICAL EXPORTED PROTEIN"/>
    <property type="match status" value="1"/>
</dbReference>
<dbReference type="PANTHER" id="PTHR38477:SF1">
    <property type="entry name" value="MUREIN L,D-TRANSPEPTIDASE CATALYTIC DOMAIN FAMILY PROTEIN"/>
    <property type="match status" value="1"/>
</dbReference>
<dbReference type="EMBL" id="UGOD01000001">
    <property type="protein sequence ID" value="STX50379.1"/>
    <property type="molecule type" value="Genomic_DNA"/>
</dbReference>
<dbReference type="AlphaFoldDB" id="A0A378JJI7"/>
<evidence type="ECO:0000256" key="1">
    <source>
        <dbReference type="SAM" id="SignalP"/>
    </source>
</evidence>
<evidence type="ECO:0008006" key="4">
    <source>
        <dbReference type="Google" id="ProtNLM"/>
    </source>
</evidence>
<name>A0A378JJI7_9GAMM</name>
<keyword evidence="1" id="KW-0732">Signal</keyword>
<dbReference type="OrthoDB" id="9815195at2"/>